<dbReference type="SUPFAM" id="SSF50494">
    <property type="entry name" value="Trypsin-like serine proteases"/>
    <property type="match status" value="1"/>
</dbReference>
<evidence type="ECO:0008006" key="3">
    <source>
        <dbReference type="Google" id="ProtNLM"/>
    </source>
</evidence>
<keyword evidence="2" id="KW-1185">Reference proteome</keyword>
<comment type="caution">
    <text evidence="1">The sequence shown here is derived from an EMBL/GenBank/DDBJ whole genome shotgun (WGS) entry which is preliminary data.</text>
</comment>
<proteinExistence type="predicted"/>
<reference evidence="1 2" key="1">
    <citation type="submission" date="2019-03" db="EMBL/GenBank/DDBJ databases">
        <authorList>
            <person name="Kim M.K.M."/>
        </authorList>
    </citation>
    <scope>NUCLEOTIDE SEQUENCE [LARGE SCALE GENOMIC DNA]</scope>
    <source>
        <strain evidence="1 2">17J68-12</strain>
    </source>
</reference>
<dbReference type="AlphaFoldDB" id="A0A4R1BNC7"/>
<evidence type="ECO:0000313" key="2">
    <source>
        <dbReference type="Proteomes" id="UP000295334"/>
    </source>
</evidence>
<dbReference type="RefSeq" id="WP_131445890.1">
    <property type="nucleotide sequence ID" value="NZ_SJZI01000002.1"/>
</dbReference>
<accession>A0A4R1BNC7</accession>
<dbReference type="Proteomes" id="UP000295334">
    <property type="component" value="Unassembled WGS sequence"/>
</dbReference>
<sequence length="314" mass="33856">MPNRKRKHLRRLRRQRKPRLSSAVIARLALEQHGAALRARFSQIAAISDAAVPGTGAAQHVLAIYLHHSDCARIPYALPVRLPGGGLTAIATELVPGVGAGTVHICQQDEICCSTDNPGSVGCVVRDAYGEHKVATAGHVFSSGSLRSYNGELAPTETHPALVNGQAIGNWFFQLIDWKTDLALGDIDNYIPGETLLTFPGHYTVSDADVGRTRVRVVSGRWSPPVRDAWILDHNTAWEVAYRDGTATRNNIIVIGSAPNRADATTVSRGGDSGGCVYEPVSGRLVGLILGGNNRFTWVLPIGEVLQRFNYELA</sequence>
<dbReference type="InterPro" id="IPR009003">
    <property type="entry name" value="Peptidase_S1_PA"/>
</dbReference>
<dbReference type="EMBL" id="SJZI01000002">
    <property type="protein sequence ID" value="TCJ19009.1"/>
    <property type="molecule type" value="Genomic_DNA"/>
</dbReference>
<dbReference type="OrthoDB" id="1492364at2"/>
<name>A0A4R1BNC7_9BACT</name>
<gene>
    <name evidence="1" type="ORF">EPD60_00925</name>
</gene>
<organism evidence="1 2">
    <name type="scientific">Flaviaesturariibacter flavus</name>
    <dbReference type="NCBI Taxonomy" id="2502780"/>
    <lineage>
        <taxon>Bacteria</taxon>
        <taxon>Pseudomonadati</taxon>
        <taxon>Bacteroidota</taxon>
        <taxon>Chitinophagia</taxon>
        <taxon>Chitinophagales</taxon>
        <taxon>Chitinophagaceae</taxon>
        <taxon>Flaviaestuariibacter</taxon>
    </lineage>
</organism>
<protein>
    <recommendedName>
        <fullName evidence="3">Trypsin-like serine protease</fullName>
    </recommendedName>
</protein>
<evidence type="ECO:0000313" key="1">
    <source>
        <dbReference type="EMBL" id="TCJ19009.1"/>
    </source>
</evidence>